<sequence length="369" mass="43018">MTIAAFDTAKRPKRDYSLVGESTRWAVETGLASAEWYHTEVPRKTMKELMKRTDGPAIRDTVLWIALILGSAAGAIYFWGTWWCVPFFFVYGVLYGSSSDSRWHECGHGTAFRTDWMNNVVYQIASFMLMRNPVAWRWSHARHHTDTIIVGRDAEIAVMRPPDLLRTGFAFVGIMDFRYALPGLFRQAFGKLSDDEKSYIPESEQPKAVAAARWHVAMYIATVVVALYTWSFLPLMLIGTPRLYGMWHMVLTGLLQHIGLADNVTDHRLNTRTVYMNPISRWIYWNMNYHVEHHMFPMVPYHALPKLHELIKHDLPEANPSMWHAYKEVWPVVKRQLKYEDHYLKRELPPTARPYREEFHNFVLPTAAE</sequence>
<comment type="caution">
    <text evidence="3">The sequence shown here is derived from an EMBL/GenBank/DDBJ whole genome shotgun (WGS) entry which is preliminary data.</text>
</comment>
<dbReference type="AlphaFoldDB" id="A0A942I293"/>
<keyword evidence="1" id="KW-0472">Membrane</keyword>
<feature type="transmembrane region" description="Helical" evidence="1">
    <location>
        <begin position="61"/>
        <end position="94"/>
    </location>
</feature>
<dbReference type="GO" id="GO:0016020">
    <property type="term" value="C:membrane"/>
    <property type="evidence" value="ECO:0007669"/>
    <property type="project" value="TreeGrafter"/>
</dbReference>
<dbReference type="InterPro" id="IPR039393">
    <property type="entry name" value="Rhizopine-oxygenase-like"/>
</dbReference>
<evidence type="ECO:0000313" key="3">
    <source>
        <dbReference type="EMBL" id="MBS3648393.1"/>
    </source>
</evidence>
<accession>A0A942I293</accession>
<dbReference type="EMBL" id="JAGWCR010000003">
    <property type="protein sequence ID" value="MBS3648393.1"/>
    <property type="molecule type" value="Genomic_DNA"/>
</dbReference>
<feature type="domain" description="Fatty acid desaturase" evidence="2">
    <location>
        <begin position="81"/>
        <end position="325"/>
    </location>
</feature>
<dbReference type="CDD" id="cd03511">
    <property type="entry name" value="Rhizopine-oxygenase-like"/>
    <property type="match status" value="1"/>
</dbReference>
<evidence type="ECO:0000313" key="4">
    <source>
        <dbReference type="Proteomes" id="UP000680348"/>
    </source>
</evidence>
<proteinExistence type="predicted"/>
<dbReference type="InterPro" id="IPR005804">
    <property type="entry name" value="FA_desaturase_dom"/>
</dbReference>
<protein>
    <submittedName>
        <fullName evidence="3">Fatty acid desaturase family protein</fullName>
    </submittedName>
</protein>
<keyword evidence="1" id="KW-0812">Transmembrane</keyword>
<dbReference type="GO" id="GO:0008610">
    <property type="term" value="P:lipid biosynthetic process"/>
    <property type="evidence" value="ECO:0007669"/>
    <property type="project" value="UniProtKB-ARBA"/>
</dbReference>
<dbReference type="InterPro" id="IPR012171">
    <property type="entry name" value="Fatty_acid_desaturase"/>
</dbReference>
<keyword evidence="4" id="KW-1185">Reference proteome</keyword>
<reference evidence="3" key="1">
    <citation type="submission" date="2021-04" db="EMBL/GenBank/DDBJ databases">
        <title>Pseudaminobacter soli sp. nov., isolated from paddy soil contaminated by heavy metals.</title>
        <authorList>
            <person name="Zhang K."/>
        </authorList>
    </citation>
    <scope>NUCLEOTIDE SEQUENCE</scope>
    <source>
        <strain evidence="3">19-2017</strain>
    </source>
</reference>
<dbReference type="GO" id="GO:0016717">
    <property type="term" value="F:oxidoreductase activity, acting on paired donors, with oxidation of a pair of donors resulting in the reduction of molecular oxygen to two molecules of water"/>
    <property type="evidence" value="ECO:0007669"/>
    <property type="project" value="TreeGrafter"/>
</dbReference>
<keyword evidence="1" id="KW-1133">Transmembrane helix</keyword>
<evidence type="ECO:0000259" key="2">
    <source>
        <dbReference type="Pfam" id="PF00487"/>
    </source>
</evidence>
<organism evidence="3 4">
    <name type="scientific">Pseudaminobacter soli</name>
    <name type="common">ex Zhang et al. 2022</name>
    <dbReference type="NCBI Taxonomy" id="2831468"/>
    <lineage>
        <taxon>Bacteria</taxon>
        <taxon>Pseudomonadati</taxon>
        <taxon>Pseudomonadota</taxon>
        <taxon>Alphaproteobacteria</taxon>
        <taxon>Hyphomicrobiales</taxon>
        <taxon>Phyllobacteriaceae</taxon>
        <taxon>Pseudaminobacter</taxon>
    </lineage>
</organism>
<gene>
    <name evidence="3" type="ORF">KEU06_07095</name>
</gene>
<dbReference type="RefSeq" id="WP_188253951.1">
    <property type="nucleotide sequence ID" value="NZ_JABVCF010000003.1"/>
</dbReference>
<dbReference type="PANTHER" id="PTHR19353:SF19">
    <property type="entry name" value="DELTA(5) FATTY ACID DESATURASE C-RELATED"/>
    <property type="match status" value="1"/>
</dbReference>
<feature type="transmembrane region" description="Helical" evidence="1">
    <location>
        <begin position="216"/>
        <end position="239"/>
    </location>
</feature>
<dbReference type="Proteomes" id="UP000680348">
    <property type="component" value="Unassembled WGS sequence"/>
</dbReference>
<evidence type="ECO:0000256" key="1">
    <source>
        <dbReference type="SAM" id="Phobius"/>
    </source>
</evidence>
<dbReference type="Pfam" id="PF00487">
    <property type="entry name" value="FA_desaturase"/>
    <property type="match status" value="1"/>
</dbReference>
<dbReference type="PANTHER" id="PTHR19353">
    <property type="entry name" value="FATTY ACID DESATURASE 2"/>
    <property type="match status" value="1"/>
</dbReference>
<name>A0A942I293_9HYPH</name>